<evidence type="ECO:0000259" key="6">
    <source>
        <dbReference type="Pfam" id="PF00889"/>
    </source>
</evidence>
<dbReference type="InterPro" id="IPR009060">
    <property type="entry name" value="UBA-like_sf"/>
</dbReference>
<reference evidence="7 8" key="1">
    <citation type="journal article" date="2016" name="Nat. Commun.">
        <title>Thousands of microbial genomes shed light on interconnected biogeochemical processes in an aquifer system.</title>
        <authorList>
            <person name="Anantharaman K."/>
            <person name="Brown C.T."/>
            <person name="Hug L.A."/>
            <person name="Sharon I."/>
            <person name="Castelle C.J."/>
            <person name="Probst A.J."/>
            <person name="Thomas B.C."/>
            <person name="Singh A."/>
            <person name="Wilkins M.J."/>
            <person name="Karaoz U."/>
            <person name="Brodie E.L."/>
            <person name="Williams K.H."/>
            <person name="Hubbard S.S."/>
            <person name="Banfield J.F."/>
        </authorList>
    </citation>
    <scope>NUCLEOTIDE SEQUENCE [LARGE SCALE GENOMIC DNA]</scope>
</reference>
<name>A0A1F7U6S9_9BACT</name>
<feature type="region of interest" description="Involved in Mg(2+) ion dislocation from EF-Tu" evidence="5">
    <location>
        <begin position="79"/>
        <end position="82"/>
    </location>
</feature>
<proteinExistence type="inferred from homology"/>
<dbReference type="InterPro" id="IPR001816">
    <property type="entry name" value="Transl_elong_EFTs/EF1B"/>
</dbReference>
<comment type="function">
    <text evidence="5">Associates with the EF-Tu.GDP complex and induces the exchange of GDP to GTP. It remains bound to the aminoacyl-tRNA.EF-Tu.GTP complex up to the GTP hydrolysis stage on the ribosome.</text>
</comment>
<feature type="domain" description="Translation elongation factor EFTs/EF1B dimerisation" evidence="6">
    <location>
        <begin position="91"/>
        <end position="194"/>
    </location>
</feature>
<dbReference type="Gene3D" id="1.10.286.20">
    <property type="match status" value="1"/>
</dbReference>
<dbReference type="InterPro" id="IPR036402">
    <property type="entry name" value="EF-Ts_dimer_sf"/>
</dbReference>
<evidence type="ECO:0000313" key="7">
    <source>
        <dbReference type="EMBL" id="OGL73975.1"/>
    </source>
</evidence>
<dbReference type="GO" id="GO:0003746">
    <property type="term" value="F:translation elongation factor activity"/>
    <property type="evidence" value="ECO:0007669"/>
    <property type="project" value="UniProtKB-UniRule"/>
</dbReference>
<dbReference type="Gene3D" id="1.10.8.10">
    <property type="entry name" value="DNA helicase RuvA subunit, C-terminal domain"/>
    <property type="match status" value="1"/>
</dbReference>
<keyword evidence="3 5" id="KW-0251">Elongation factor</keyword>
<keyword evidence="4 5" id="KW-0648">Protein biosynthesis</keyword>
<dbReference type="EMBL" id="MGDZ01000012">
    <property type="protein sequence ID" value="OGL73975.1"/>
    <property type="molecule type" value="Genomic_DNA"/>
</dbReference>
<evidence type="ECO:0000313" key="8">
    <source>
        <dbReference type="Proteomes" id="UP000176303"/>
    </source>
</evidence>
<keyword evidence="5" id="KW-0963">Cytoplasm</keyword>
<protein>
    <recommendedName>
        <fullName evidence="2 5">Elongation factor Ts</fullName>
        <shortName evidence="5">EF-Ts</shortName>
    </recommendedName>
</protein>
<dbReference type="InterPro" id="IPR018101">
    <property type="entry name" value="Transl_elong_Ts_CS"/>
</dbReference>
<comment type="similarity">
    <text evidence="1 5">Belongs to the EF-Ts family.</text>
</comment>
<dbReference type="Proteomes" id="UP000176303">
    <property type="component" value="Unassembled WGS sequence"/>
</dbReference>
<evidence type="ECO:0000256" key="3">
    <source>
        <dbReference type="ARBA" id="ARBA00022768"/>
    </source>
</evidence>
<dbReference type="STRING" id="1802391.A3D72_00305"/>
<evidence type="ECO:0000256" key="4">
    <source>
        <dbReference type="ARBA" id="ARBA00022917"/>
    </source>
</evidence>
<dbReference type="InterPro" id="IPR014039">
    <property type="entry name" value="Transl_elong_EFTs/EF1B_dimer"/>
</dbReference>
<evidence type="ECO:0000256" key="1">
    <source>
        <dbReference type="ARBA" id="ARBA00005532"/>
    </source>
</evidence>
<dbReference type="HAMAP" id="MF_00050">
    <property type="entry name" value="EF_Ts"/>
    <property type="match status" value="1"/>
</dbReference>
<comment type="subcellular location">
    <subcellularLocation>
        <location evidence="5">Cytoplasm</location>
    </subcellularLocation>
</comment>
<sequence>MDTNLIMQLREMTGAGILDAKKALEETGGDIGKAADELRKKGIAKAASKSERATNEGRVHSYIHGNGRVGTLVEVLCETDFVARTEQFQQFVHDIAMQVAASNPLYVSPNQVPAEVIEKEREIAIAEIGAGKSAEIMDKIIAGKIEKYYSEVCLLRQPFIKDEDQTIEEYLKATIAKLGENIQIRRFCRFSLGE</sequence>
<dbReference type="SUPFAM" id="SSF54713">
    <property type="entry name" value="Elongation factor Ts (EF-Ts), dimerisation domain"/>
    <property type="match status" value="1"/>
</dbReference>
<dbReference type="SUPFAM" id="SSF46934">
    <property type="entry name" value="UBA-like"/>
    <property type="match status" value="1"/>
</dbReference>
<gene>
    <name evidence="5 7" type="primary">tsf</name>
    <name evidence="7" type="ORF">A3D72_00305</name>
</gene>
<dbReference type="PANTHER" id="PTHR11741">
    <property type="entry name" value="ELONGATION FACTOR TS"/>
    <property type="match status" value="1"/>
</dbReference>
<comment type="caution">
    <text evidence="7">The sequence shown here is derived from an EMBL/GenBank/DDBJ whole genome shotgun (WGS) entry which is preliminary data.</text>
</comment>
<dbReference type="GO" id="GO:0005737">
    <property type="term" value="C:cytoplasm"/>
    <property type="evidence" value="ECO:0007669"/>
    <property type="project" value="UniProtKB-SubCell"/>
</dbReference>
<dbReference type="PANTHER" id="PTHR11741:SF0">
    <property type="entry name" value="ELONGATION FACTOR TS, MITOCHONDRIAL"/>
    <property type="match status" value="1"/>
</dbReference>
<dbReference type="Gene3D" id="3.30.479.20">
    <property type="entry name" value="Elongation factor Ts, dimerisation domain"/>
    <property type="match status" value="1"/>
</dbReference>
<evidence type="ECO:0000256" key="5">
    <source>
        <dbReference type="HAMAP-Rule" id="MF_00050"/>
    </source>
</evidence>
<dbReference type="FunFam" id="1.10.8.10:FF:000001">
    <property type="entry name" value="Elongation factor Ts"/>
    <property type="match status" value="1"/>
</dbReference>
<evidence type="ECO:0000256" key="2">
    <source>
        <dbReference type="ARBA" id="ARBA00016956"/>
    </source>
</evidence>
<dbReference type="Pfam" id="PF00889">
    <property type="entry name" value="EF_TS"/>
    <property type="match status" value="1"/>
</dbReference>
<dbReference type="PROSITE" id="PS01126">
    <property type="entry name" value="EF_TS_1"/>
    <property type="match status" value="1"/>
</dbReference>
<accession>A0A1F7U6S9</accession>
<dbReference type="AlphaFoldDB" id="A0A1F7U6S9"/>
<organism evidence="7 8">
    <name type="scientific">Candidatus Uhrbacteria bacterium RIFCSPHIGHO2_02_FULL_57_19</name>
    <dbReference type="NCBI Taxonomy" id="1802391"/>
    <lineage>
        <taxon>Bacteria</taxon>
        <taxon>Candidatus Uhriibacteriota</taxon>
    </lineage>
</organism>
<dbReference type="CDD" id="cd14275">
    <property type="entry name" value="UBA_EF-Ts"/>
    <property type="match status" value="1"/>
</dbReference>